<dbReference type="Pfam" id="PF04193">
    <property type="entry name" value="PQ-loop"/>
    <property type="match status" value="1"/>
</dbReference>
<dbReference type="Gene3D" id="1.20.1280.290">
    <property type="match status" value="1"/>
</dbReference>
<evidence type="ECO:0000256" key="3">
    <source>
        <dbReference type="ARBA" id="ARBA00022989"/>
    </source>
</evidence>
<keyword evidence="2 5" id="KW-0812">Transmembrane</keyword>
<dbReference type="GO" id="GO:0016020">
    <property type="term" value="C:membrane"/>
    <property type="evidence" value="ECO:0007669"/>
    <property type="project" value="UniProtKB-SubCell"/>
</dbReference>
<keyword evidence="4 5" id="KW-0472">Membrane</keyword>
<evidence type="ECO:0000256" key="1">
    <source>
        <dbReference type="ARBA" id="ARBA00004141"/>
    </source>
</evidence>
<dbReference type="InterPro" id="IPR006603">
    <property type="entry name" value="PQ-loop_rpt"/>
</dbReference>
<dbReference type="InterPro" id="IPR047662">
    <property type="entry name" value="SemiSWEET"/>
</dbReference>
<proteinExistence type="predicted"/>
<dbReference type="GO" id="GO:0051119">
    <property type="term" value="F:sugar transmembrane transporter activity"/>
    <property type="evidence" value="ECO:0007669"/>
    <property type="project" value="InterPro"/>
</dbReference>
<evidence type="ECO:0000313" key="6">
    <source>
        <dbReference type="EMBL" id="BAX81363.1"/>
    </source>
</evidence>
<keyword evidence="7" id="KW-1185">Reference proteome</keyword>
<reference evidence="6 7" key="1">
    <citation type="journal article" date="2018" name="Mar. Genomics">
        <title>Complete genome sequence of Marinifilaceae bacterium strain SPP2, isolated from the Antarctic marine sediment.</title>
        <authorList>
            <person name="Watanabe M."/>
            <person name="Kojima H."/>
            <person name="Fukui M."/>
        </authorList>
    </citation>
    <scope>NUCLEOTIDE SEQUENCE [LARGE SCALE GENOMIC DNA]</scope>
    <source>
        <strain evidence="6 7">SPP2</strain>
    </source>
</reference>
<dbReference type="KEGG" id="mbas:ALGA_3063"/>
<dbReference type="EMBL" id="AP018042">
    <property type="protein sequence ID" value="BAX81363.1"/>
    <property type="molecule type" value="Genomic_DNA"/>
</dbReference>
<feature type="transmembrane region" description="Helical" evidence="5">
    <location>
        <begin position="61"/>
        <end position="81"/>
    </location>
</feature>
<evidence type="ECO:0000256" key="4">
    <source>
        <dbReference type="ARBA" id="ARBA00023136"/>
    </source>
</evidence>
<feature type="transmembrane region" description="Helical" evidence="5">
    <location>
        <begin position="6"/>
        <end position="25"/>
    </location>
</feature>
<dbReference type="RefSeq" id="WP_096430699.1">
    <property type="nucleotide sequence ID" value="NZ_AP018042.1"/>
</dbReference>
<dbReference type="AlphaFoldDB" id="A0A1Y1CMX1"/>
<dbReference type="Proteomes" id="UP000218267">
    <property type="component" value="Chromosome"/>
</dbReference>
<evidence type="ECO:0000313" key="7">
    <source>
        <dbReference type="Proteomes" id="UP000218267"/>
    </source>
</evidence>
<feature type="transmembrane region" description="Helical" evidence="5">
    <location>
        <begin position="37"/>
        <end position="55"/>
    </location>
</feature>
<protein>
    <recommendedName>
        <fullName evidence="8">Glutathione synthetase</fullName>
    </recommendedName>
</protein>
<dbReference type="OrthoDB" id="122062at2"/>
<dbReference type="NCBIfam" id="NF037968">
    <property type="entry name" value="SemiSWEET_2"/>
    <property type="match status" value="1"/>
</dbReference>
<reference evidence="7" key="2">
    <citation type="journal article" date="2020" name="Antonie Van Leeuwenhoek">
        <title>Labilibaculum antarcticum sp. nov., a novel facultative anaerobic, psychrotorelant bacterium isolated from marine sediment of Antarctica.</title>
        <authorList>
            <person name="Watanabe M."/>
            <person name="Kojima H."/>
            <person name="Fukui M."/>
        </authorList>
    </citation>
    <scope>NUCLEOTIDE SEQUENCE [LARGE SCALE GENOMIC DNA]</scope>
    <source>
        <strain evidence="7">SPP2</strain>
    </source>
</reference>
<accession>A0A1Y1CMX1</accession>
<evidence type="ECO:0008006" key="8">
    <source>
        <dbReference type="Google" id="ProtNLM"/>
    </source>
</evidence>
<gene>
    <name evidence="6" type="ORF">ALGA_3063</name>
</gene>
<name>A0A1Y1CMX1_9BACT</name>
<evidence type="ECO:0000256" key="5">
    <source>
        <dbReference type="SAM" id="Phobius"/>
    </source>
</evidence>
<comment type="subcellular location">
    <subcellularLocation>
        <location evidence="1">Membrane</location>
        <topology evidence="1">Multi-pass membrane protein</topology>
    </subcellularLocation>
</comment>
<evidence type="ECO:0000256" key="2">
    <source>
        <dbReference type="ARBA" id="ARBA00022692"/>
    </source>
</evidence>
<keyword evidence="3 5" id="KW-1133">Transmembrane helix</keyword>
<sequence length="86" mass="9648">METTFVSILGFVAAFCTTVSFIPQALRVIKTKHTKDLSLAMYSMFNVGILLWLIYGVLIDSWPIIIANVITLGLTLIILVLKIKYK</sequence>
<organism evidence="6 7">
    <name type="scientific">Labilibaculum antarcticum</name>
    <dbReference type="NCBI Taxonomy" id="1717717"/>
    <lineage>
        <taxon>Bacteria</taxon>
        <taxon>Pseudomonadati</taxon>
        <taxon>Bacteroidota</taxon>
        <taxon>Bacteroidia</taxon>
        <taxon>Marinilabiliales</taxon>
        <taxon>Marinifilaceae</taxon>
        <taxon>Labilibaculum</taxon>
    </lineage>
</organism>